<organism evidence="2 3">
    <name type="scientific">Paracoccus mutanolyticus</name>
    <dbReference type="NCBI Taxonomy" id="1499308"/>
    <lineage>
        <taxon>Bacteria</taxon>
        <taxon>Pseudomonadati</taxon>
        <taxon>Pseudomonadota</taxon>
        <taxon>Alphaproteobacteria</taxon>
        <taxon>Rhodobacterales</taxon>
        <taxon>Paracoccaceae</taxon>
        <taxon>Paracoccus</taxon>
    </lineage>
</organism>
<feature type="compositionally biased region" description="Basic residues" evidence="1">
    <location>
        <begin position="18"/>
        <end position="30"/>
    </location>
</feature>
<evidence type="ECO:0000313" key="2">
    <source>
        <dbReference type="EMBL" id="AWX92353.1"/>
    </source>
</evidence>
<sequence>MPLGGLVGQQLADLVRARRSGLRSRPRRHAALPLRQKQSRQRPVGDVQPVVIALAGPSRRLASSIALRLFCVGCLTAGSGLRPTYRIAAADPAEGSFERSSNSFSRSCDTRL</sequence>
<reference evidence="2 3" key="1">
    <citation type="submission" date="2018-06" db="EMBL/GenBank/DDBJ databases">
        <title>Complete genome sequence of Paracoccus mutanolyticus strain RSP-02 isolated from cellulosic waste.</title>
        <authorList>
            <person name="Amrutha R.N."/>
            <person name="Shrivastav A."/>
            <person name="Buddana S.K."/>
            <person name="Deshpande U."/>
            <person name="Prakasham R.S."/>
        </authorList>
    </citation>
    <scope>NUCLEOTIDE SEQUENCE [LARGE SCALE GENOMIC DNA]</scope>
    <source>
        <strain evidence="2 3">RSP-02</strain>
    </source>
</reference>
<name>A0ABM6WNZ9_9RHOB</name>
<keyword evidence="3" id="KW-1185">Reference proteome</keyword>
<evidence type="ECO:0000313" key="3">
    <source>
        <dbReference type="Proteomes" id="UP000249922"/>
    </source>
</evidence>
<dbReference type="Proteomes" id="UP000249922">
    <property type="component" value="Chromosome"/>
</dbReference>
<feature type="region of interest" description="Disordered" evidence="1">
    <location>
        <begin position="92"/>
        <end position="112"/>
    </location>
</feature>
<protein>
    <submittedName>
        <fullName evidence="2">Uncharacterized protein</fullName>
    </submittedName>
</protein>
<accession>A0ABM6WNZ9</accession>
<evidence type="ECO:0000256" key="1">
    <source>
        <dbReference type="SAM" id="MobiDB-lite"/>
    </source>
</evidence>
<feature type="region of interest" description="Disordered" evidence="1">
    <location>
        <begin position="18"/>
        <end position="43"/>
    </location>
</feature>
<gene>
    <name evidence="2" type="ORF">DPM13_01365</name>
</gene>
<dbReference type="EMBL" id="CP030239">
    <property type="protein sequence ID" value="AWX92353.1"/>
    <property type="molecule type" value="Genomic_DNA"/>
</dbReference>
<feature type="compositionally biased region" description="Low complexity" evidence="1">
    <location>
        <begin position="98"/>
        <end position="112"/>
    </location>
</feature>
<proteinExistence type="predicted"/>